<organism evidence="7 8">
    <name type="scientific">Moritella yayanosii</name>
    <dbReference type="NCBI Taxonomy" id="69539"/>
    <lineage>
        <taxon>Bacteria</taxon>
        <taxon>Pseudomonadati</taxon>
        <taxon>Pseudomonadota</taxon>
        <taxon>Gammaproteobacteria</taxon>
        <taxon>Alteromonadales</taxon>
        <taxon>Moritellaceae</taxon>
        <taxon>Moritella</taxon>
    </lineage>
</organism>
<evidence type="ECO:0000256" key="3">
    <source>
        <dbReference type="ARBA" id="ARBA00022603"/>
    </source>
</evidence>
<dbReference type="InterPro" id="IPR000878">
    <property type="entry name" value="4pyrrol_Mease"/>
</dbReference>
<dbReference type="RefSeq" id="WP_112717495.1">
    <property type="nucleotide sequence ID" value="NZ_LS483250.1"/>
</dbReference>
<reference evidence="8" key="1">
    <citation type="submission" date="2018-05" db="EMBL/GenBank/DDBJ databases">
        <authorList>
            <person name="Cea G.-C."/>
            <person name="William W."/>
        </authorList>
    </citation>
    <scope>NUCLEOTIDE SEQUENCE [LARGE SCALE GENOMIC DNA]</scope>
    <source>
        <strain evidence="8">DB21MT 5</strain>
    </source>
</reference>
<evidence type="ECO:0000256" key="2">
    <source>
        <dbReference type="ARBA" id="ARBA00022573"/>
    </source>
</evidence>
<dbReference type="GO" id="GO:0008276">
    <property type="term" value="F:protein methyltransferase activity"/>
    <property type="evidence" value="ECO:0007669"/>
    <property type="project" value="InterPro"/>
</dbReference>
<dbReference type="GO" id="GO:0009236">
    <property type="term" value="P:cobalamin biosynthetic process"/>
    <property type="evidence" value="ECO:0007669"/>
    <property type="project" value="UniProtKB-UniPathway"/>
</dbReference>
<keyword evidence="4 7" id="KW-0808">Transferase</keyword>
<evidence type="ECO:0000256" key="4">
    <source>
        <dbReference type="ARBA" id="ARBA00022679"/>
    </source>
</evidence>
<dbReference type="PANTHER" id="PTHR43182:SF1">
    <property type="entry name" value="COBALT-PRECORRIN-7 C(5)-METHYLTRANSFERASE"/>
    <property type="match status" value="1"/>
</dbReference>
<dbReference type="Gene3D" id="3.30.950.10">
    <property type="entry name" value="Methyltransferase, Cobalt-precorrin-4 Transmethylase, Domain 2"/>
    <property type="match status" value="1"/>
</dbReference>
<evidence type="ECO:0000259" key="6">
    <source>
        <dbReference type="Pfam" id="PF00590"/>
    </source>
</evidence>
<dbReference type="EMBL" id="LS483250">
    <property type="protein sequence ID" value="SQD80271.1"/>
    <property type="molecule type" value="Genomic_DNA"/>
</dbReference>
<dbReference type="InterPro" id="IPR012818">
    <property type="entry name" value="CbiE"/>
</dbReference>
<dbReference type="Pfam" id="PF09445">
    <property type="entry name" value="Methyltransf_15"/>
    <property type="match status" value="1"/>
</dbReference>
<proteinExistence type="predicted"/>
<dbReference type="InterPro" id="IPR006365">
    <property type="entry name" value="Cbl_synth_CobL"/>
</dbReference>
<evidence type="ECO:0000313" key="7">
    <source>
        <dbReference type="EMBL" id="SQD80271.1"/>
    </source>
</evidence>
<keyword evidence="8" id="KW-1185">Reference proteome</keyword>
<dbReference type="InterPro" id="IPR019012">
    <property type="entry name" value="RNA_cap_Gua-N2-MeTrfase"/>
</dbReference>
<evidence type="ECO:0000313" key="8">
    <source>
        <dbReference type="Proteomes" id="UP000250163"/>
    </source>
</evidence>
<dbReference type="Gene3D" id="3.40.1010.10">
    <property type="entry name" value="Cobalt-precorrin-4 Transmethylase, Domain 1"/>
    <property type="match status" value="1"/>
</dbReference>
<dbReference type="InterPro" id="IPR035996">
    <property type="entry name" value="4pyrrol_Methylase_sf"/>
</dbReference>
<protein>
    <submittedName>
        <fullName evidence="7">Putative Precorrin-6Y C(5,15)-methyltransferase [decarboxylating]</fullName>
        <ecNumber evidence="7">2.1.1.132</ecNumber>
    </submittedName>
</protein>
<evidence type="ECO:0000256" key="5">
    <source>
        <dbReference type="ARBA" id="ARBA00022691"/>
    </source>
</evidence>
<name>A0A330LW80_9GAMM</name>
<keyword evidence="2" id="KW-0169">Cobalamin biosynthesis</keyword>
<dbReference type="CDD" id="cd02440">
    <property type="entry name" value="AdoMet_MTases"/>
    <property type="match status" value="1"/>
</dbReference>
<dbReference type="NCBIfam" id="TIGR02467">
    <property type="entry name" value="CbiE"/>
    <property type="match status" value="1"/>
</dbReference>
<dbReference type="InterPro" id="IPR050714">
    <property type="entry name" value="Cobalamin_biosynth_MTase"/>
</dbReference>
<dbReference type="CDD" id="cd11644">
    <property type="entry name" value="Precorrin-6Y-MT"/>
    <property type="match status" value="1"/>
</dbReference>
<dbReference type="SUPFAM" id="SSF53790">
    <property type="entry name" value="Tetrapyrrole methylase"/>
    <property type="match status" value="1"/>
</dbReference>
<accession>A0A330LW80</accession>
<dbReference type="NCBIfam" id="TIGR02469">
    <property type="entry name" value="CbiT"/>
    <property type="match status" value="1"/>
</dbReference>
<dbReference type="GO" id="GO:0036261">
    <property type="term" value="P:7-methylguanosine cap hypermethylation"/>
    <property type="evidence" value="ECO:0007669"/>
    <property type="project" value="InterPro"/>
</dbReference>
<dbReference type="InterPro" id="IPR014008">
    <property type="entry name" value="Cbl_synth_MTase_CbiT"/>
</dbReference>
<sequence>MMQDSDKAIHKTINKTDSRVCIDVIGLGVAEHALLTPAAQQAIQQAEVIIGSDRQLAVISQLLISNVEHQAEPKPQPKQTLLPALSQLLVLLAAHQQQRVVILASGDPLHYGIGRWLLTKFGKDNLQFHAGISSMQAACHALGLALQDVEVLSLHGRPLAKIRTCLKTKQTLVILTDKHSQPQHLAQECINAGFAQSIIWVCELLGYAQQRIRAFTVTQLMAASALSFDPLHVSVIEPLGTGGILPNFPGIEDHCFVTDREAGKGMITKREVRLQILSLMQPSKGDVIWDIGAGCGGVAVELAYWQQDAKVYAIEHHPERLSCLVANQQRFGVVANLTIITGRAPAELATLPVANKIFIGGSDGELASVLALSWQQLPAGGVLVASAVTETTKYQLQHFAQSLSEQQTETLQVAISKGTKLAGQLMYKPNLPVTLFKFTKYEEVDNEV</sequence>
<dbReference type="InterPro" id="IPR014776">
    <property type="entry name" value="4pyrrole_Mease_sub2"/>
</dbReference>
<dbReference type="GO" id="GO:0046025">
    <property type="term" value="F:precorrin-6Y C5,15-methyltransferase (decarboxylating) activity"/>
    <property type="evidence" value="ECO:0007669"/>
    <property type="project" value="UniProtKB-EC"/>
</dbReference>
<dbReference type="KEGG" id="mya:MORIYA_3819"/>
<dbReference type="EC" id="2.1.1.132" evidence="7"/>
<dbReference type="PANTHER" id="PTHR43182">
    <property type="entry name" value="COBALT-PRECORRIN-6B C(15)-METHYLTRANSFERASE (DECARBOXYLATING)"/>
    <property type="match status" value="1"/>
</dbReference>
<evidence type="ECO:0000256" key="1">
    <source>
        <dbReference type="ARBA" id="ARBA00004953"/>
    </source>
</evidence>
<dbReference type="PIRSF" id="PIRSF036428">
    <property type="entry name" value="CobL"/>
    <property type="match status" value="1"/>
</dbReference>
<dbReference type="UniPathway" id="UPA00148"/>
<dbReference type="InterPro" id="IPR014777">
    <property type="entry name" value="4pyrrole_Mease_sub1"/>
</dbReference>
<keyword evidence="3 7" id="KW-0489">Methyltransferase</keyword>
<dbReference type="Gene3D" id="3.40.50.150">
    <property type="entry name" value="Vaccinia Virus protein VP39"/>
    <property type="match status" value="1"/>
</dbReference>
<feature type="domain" description="Tetrapyrrole methylase" evidence="6">
    <location>
        <begin position="24"/>
        <end position="220"/>
    </location>
</feature>
<dbReference type="OrthoDB" id="9787825at2"/>
<keyword evidence="5" id="KW-0949">S-adenosyl-L-methionine</keyword>
<dbReference type="InterPro" id="IPR029063">
    <property type="entry name" value="SAM-dependent_MTases_sf"/>
</dbReference>
<comment type="pathway">
    <text evidence="1">Cofactor biosynthesis; adenosylcobalamin biosynthesis.</text>
</comment>
<dbReference type="SUPFAM" id="SSF53335">
    <property type="entry name" value="S-adenosyl-L-methionine-dependent methyltransferases"/>
    <property type="match status" value="1"/>
</dbReference>
<dbReference type="AlphaFoldDB" id="A0A330LW80"/>
<dbReference type="Proteomes" id="UP000250163">
    <property type="component" value="Chromosome MORIYA"/>
</dbReference>
<gene>
    <name evidence="7" type="ORF">MORIYA_3819</name>
</gene>
<dbReference type="Pfam" id="PF00590">
    <property type="entry name" value="TP_methylase"/>
    <property type="match status" value="1"/>
</dbReference>